<comment type="caution">
    <text evidence="1">The sequence shown here is derived from an EMBL/GenBank/DDBJ whole genome shotgun (WGS) entry which is preliminary data.</text>
</comment>
<sequence>MEILKDLPTEIWINIIDQLDDLNSIRKVTLIKPDIFHLYTKLHPQDSQHEQIYFKDLHRYQRSLFPLRSDYEERHKVAILELYIPSGYAPVKETVKASNILAYYTTIKPQYCIFHIAGPSVELSDTSFTLPAQLMFVHQPKLHLFQGVRSMRRVFTGSDDFNPYFIDEFEISNDNISGQTYPDLRELRIEGTRKLNDLALVFERLNLPRLESLKIAMFDISAFLNLRLSNLQTFELVYPDASSRPQEFQFMEFMNKVSPEIALDSNINIELANRDISYKIDPSIGYFDFDFQFARLERFKLKMNLQNPRAVEDPIYIYFLTGKIIPYGGTLKELELFFGETGQFQGGVEMGDVAADLVRFVTLGAVIVALKKSQSVLEQFTMRCYVSTDIAYSVRFFNQLSRMTMLKKLTLTHIEIFTSDTEYHMLDSLELPNLEECYLHYEALNGSSNLVNVRSAKLKKLVLKWEGMLDLSVRVPYISYLTRLNTNCPNLDELHLTYFNLSPRFAYDMSPDLNLLNSFIFQPTDQLTLNVRVLSLSLELAECFKFFICNHNLHLPNCQIFRIKNKLGSHMETYTREPLLYHFLNQYKTSRTIPTLQFDAPQLTVLDLGFQHYRWPITRDVVSDLQLFLSKIKIMDKYPNLRLFLHPNQYSFVKNLFIGNSLIGKRVIIRGIDLHMEDELDSDLDDIVKHGVKIFEPYNVGGNLVNVWRSQRG</sequence>
<dbReference type="AlphaFoldDB" id="A0A9P8TS15"/>
<keyword evidence="2" id="KW-1185">Reference proteome</keyword>
<reference evidence="1" key="2">
    <citation type="submission" date="2021-01" db="EMBL/GenBank/DDBJ databases">
        <authorList>
            <person name="Schikora-Tamarit M.A."/>
        </authorList>
    </citation>
    <scope>NUCLEOTIDE SEQUENCE</scope>
    <source>
        <strain evidence="1">CBS2887</strain>
    </source>
</reference>
<reference evidence="1" key="1">
    <citation type="journal article" date="2021" name="Open Biol.">
        <title>Shared evolutionary footprints suggest mitochondrial oxidative damage underlies multiple complex I losses in fungi.</title>
        <authorList>
            <person name="Schikora-Tamarit M.A."/>
            <person name="Marcet-Houben M."/>
            <person name="Nosek J."/>
            <person name="Gabaldon T."/>
        </authorList>
    </citation>
    <scope>NUCLEOTIDE SEQUENCE</scope>
    <source>
        <strain evidence="1">CBS2887</strain>
    </source>
</reference>
<evidence type="ECO:0000313" key="1">
    <source>
        <dbReference type="EMBL" id="KAH3688741.1"/>
    </source>
</evidence>
<gene>
    <name evidence="1" type="ORF">WICPIJ_000248</name>
</gene>
<evidence type="ECO:0000313" key="2">
    <source>
        <dbReference type="Proteomes" id="UP000774326"/>
    </source>
</evidence>
<dbReference type="EMBL" id="JAEUBG010000168">
    <property type="protein sequence ID" value="KAH3688741.1"/>
    <property type="molecule type" value="Genomic_DNA"/>
</dbReference>
<dbReference type="Proteomes" id="UP000774326">
    <property type="component" value="Unassembled WGS sequence"/>
</dbReference>
<evidence type="ECO:0008006" key="3">
    <source>
        <dbReference type="Google" id="ProtNLM"/>
    </source>
</evidence>
<protein>
    <recommendedName>
        <fullName evidence="3">F-box domain-containing protein</fullName>
    </recommendedName>
</protein>
<organism evidence="1 2">
    <name type="scientific">Wickerhamomyces pijperi</name>
    <name type="common">Yeast</name>
    <name type="synonym">Pichia pijperi</name>
    <dbReference type="NCBI Taxonomy" id="599730"/>
    <lineage>
        <taxon>Eukaryota</taxon>
        <taxon>Fungi</taxon>
        <taxon>Dikarya</taxon>
        <taxon>Ascomycota</taxon>
        <taxon>Saccharomycotina</taxon>
        <taxon>Saccharomycetes</taxon>
        <taxon>Phaffomycetales</taxon>
        <taxon>Wickerhamomycetaceae</taxon>
        <taxon>Wickerhamomyces</taxon>
    </lineage>
</organism>
<proteinExistence type="predicted"/>
<name>A0A9P8TS15_WICPI</name>
<accession>A0A9P8TS15</accession>